<sequence length="974" mass="103287">MPADCWLLPASCCSLPAVCCLSGSSCARARAVAPVDWTPVNLPLPRVAPGALIRTTLLHRPAEAAPGTAFRAALAELVVLERELAALAPDLGDALYASRAGHTEEFHRAVVLPLRRAVHNGREPRPALLRALGGLPGRLPELRAWLAVRDRREEVLTALRPATGPALAAARSELAGLCRDPSFLRAASFTSADLLRAVTRAGEDRRDRRARKEEAGVVRHATRAFARTTPLSAFTGVGWGLLPAPSPPDRGTASWHRADLPLDASRTVVRANRTLVDTLFAALASDPRRRATLPHRMCSSVRVTEGRAALARSRTAFTAARFLAVEDDEVSLGASAPLQRLAELCDPPARPDVLAARLARTAAGAEADDADPARDASPERVDAAAAFVRQVRDAGLLVPVPPFHPQDPAPLPRLADWLRSTGSPQDHALARRVEAVAADTDAFATAGPDHRSAVLASLRERWAALLGEAGRPVGPAPARLTVLSEDVVLRRPVRLDGFLDTADHRALGELASLAEVFDLGPEVRRQVRDAFVARYGPGGVCAHVWDFGAAASEAWQRAARAAAEAARPGADGDGQTAAGGVRRLAELRAGLVKAVHRAHSAGGGGPDDEVVLPVGTVAALGSRMPPWAARRPSSYTAFLQRGPDGELCVNHLYGGWGRFGSRFLDALAPAAARETGAAVSAALGPGARVAQVRPVNGFNANLHPLFVPDEIGADRSLASLGVEDVELVHDPVGDDVRVRVRATGAWVDVLYAGVLAPLLLEPGLAPLVMDHPHGITDFGPLVPRHLSDVPGGRLVRTPRLRHRHLVLRRRRWELEGGTVAALAAELAAEGEVPVRTVARWRALLGVPDQLFLRAAPPRRSTRVDEDLLRALDRPKPQYLDLGDALHLRCLARWLARHPGGAVLEEALPAPARGPGNAAVELAVETYRAGRPTAGKDGTASADGTAGTAGTDGTDGTDGEDLTARGELVRRRDER</sequence>
<dbReference type="Pfam" id="PF04738">
    <property type="entry name" value="Lant_dehydr_N"/>
    <property type="match status" value="1"/>
</dbReference>
<evidence type="ECO:0000259" key="2">
    <source>
        <dbReference type="Pfam" id="PF04738"/>
    </source>
</evidence>
<dbReference type="Proteomes" id="UP000323242">
    <property type="component" value="Unassembled WGS sequence"/>
</dbReference>
<protein>
    <recommendedName>
        <fullName evidence="2">Lantibiotic dehydratase N-terminal domain-containing protein</fullName>
    </recommendedName>
</protein>
<dbReference type="InterPro" id="IPR006827">
    <property type="entry name" value="Lant_deHydtase_N"/>
</dbReference>
<feature type="domain" description="Lantibiotic dehydratase N-terminal" evidence="2">
    <location>
        <begin position="180"/>
        <end position="540"/>
    </location>
</feature>
<gene>
    <name evidence="3" type="ORF">FY004_26145</name>
</gene>
<dbReference type="AlphaFoldDB" id="A0A5D4ILS0"/>
<keyword evidence="4" id="KW-1185">Reference proteome</keyword>
<feature type="compositionally biased region" description="Basic and acidic residues" evidence="1">
    <location>
        <begin position="961"/>
        <end position="974"/>
    </location>
</feature>
<evidence type="ECO:0000313" key="4">
    <source>
        <dbReference type="Proteomes" id="UP000323242"/>
    </source>
</evidence>
<organism evidence="3 4">
    <name type="scientific">Streptomyces parvus</name>
    <dbReference type="NCBI Taxonomy" id="66428"/>
    <lineage>
        <taxon>Bacteria</taxon>
        <taxon>Bacillati</taxon>
        <taxon>Actinomycetota</taxon>
        <taxon>Actinomycetes</taxon>
        <taxon>Kitasatosporales</taxon>
        <taxon>Streptomycetaceae</taxon>
        <taxon>Streptomyces</taxon>
    </lineage>
</organism>
<feature type="region of interest" description="Disordered" evidence="1">
    <location>
        <begin position="929"/>
        <end position="974"/>
    </location>
</feature>
<comment type="caution">
    <text evidence="3">The sequence shown here is derived from an EMBL/GenBank/DDBJ whole genome shotgun (WGS) entry which is preliminary data.</text>
</comment>
<accession>A0A5D4ILS0</accession>
<feature type="compositionally biased region" description="Low complexity" evidence="1">
    <location>
        <begin position="932"/>
        <end position="953"/>
    </location>
</feature>
<evidence type="ECO:0000256" key="1">
    <source>
        <dbReference type="SAM" id="MobiDB-lite"/>
    </source>
</evidence>
<name>A0A5D4ILS0_9ACTN</name>
<proteinExistence type="predicted"/>
<evidence type="ECO:0000313" key="3">
    <source>
        <dbReference type="EMBL" id="TYR54151.1"/>
    </source>
</evidence>
<reference evidence="3 4" key="1">
    <citation type="submission" date="2019-08" db="EMBL/GenBank/DDBJ databases">
        <title>Draft genome for granaticin producer strain Streptomyces parvus C05.</title>
        <authorList>
            <person name="Gonzalez-Pimentel J.L."/>
        </authorList>
    </citation>
    <scope>NUCLEOTIDE SEQUENCE [LARGE SCALE GENOMIC DNA]</scope>
    <source>
        <strain evidence="3 4">C05</strain>
    </source>
</reference>
<dbReference type="EMBL" id="VSZQ01000165">
    <property type="protein sequence ID" value="TYR54151.1"/>
    <property type="molecule type" value="Genomic_DNA"/>
</dbReference>